<dbReference type="PANTHER" id="PTHR34205">
    <property type="entry name" value="TRANSMEMBRANE PROTEIN"/>
    <property type="match status" value="1"/>
</dbReference>
<dbReference type="Pfam" id="PF06127">
    <property type="entry name" value="Mpo1-like"/>
    <property type="match status" value="1"/>
</dbReference>
<evidence type="ECO:0000256" key="1">
    <source>
        <dbReference type="SAM" id="Phobius"/>
    </source>
</evidence>
<proteinExistence type="predicted"/>
<gene>
    <name evidence="2" type="ORF">C7B43_05840</name>
</gene>
<dbReference type="EMBL" id="PXYT01000009">
    <property type="protein sequence ID" value="PSR30599.1"/>
    <property type="molecule type" value="Genomic_DNA"/>
</dbReference>
<feature type="transmembrane region" description="Helical" evidence="1">
    <location>
        <begin position="79"/>
        <end position="98"/>
    </location>
</feature>
<feature type="transmembrane region" description="Helical" evidence="1">
    <location>
        <begin position="24"/>
        <end position="41"/>
    </location>
</feature>
<protein>
    <submittedName>
        <fullName evidence="2">DUF962 domain-containing protein</fullName>
    </submittedName>
</protein>
<keyword evidence="1" id="KW-0812">Transmembrane</keyword>
<accession>A0A2T2X7Y9</accession>
<organism evidence="2 3">
    <name type="scientific">Sulfobacillus benefaciens</name>
    <dbReference type="NCBI Taxonomy" id="453960"/>
    <lineage>
        <taxon>Bacteria</taxon>
        <taxon>Bacillati</taxon>
        <taxon>Bacillota</taxon>
        <taxon>Clostridia</taxon>
        <taxon>Eubacteriales</taxon>
        <taxon>Clostridiales Family XVII. Incertae Sedis</taxon>
        <taxon>Sulfobacillus</taxon>
    </lineage>
</organism>
<evidence type="ECO:0000313" key="3">
    <source>
        <dbReference type="Proteomes" id="UP000242699"/>
    </source>
</evidence>
<comment type="caution">
    <text evidence="2">The sequence shown here is derived from an EMBL/GenBank/DDBJ whole genome shotgun (WGS) entry which is preliminary data.</text>
</comment>
<dbReference type="Proteomes" id="UP000242699">
    <property type="component" value="Unassembled WGS sequence"/>
</dbReference>
<evidence type="ECO:0000313" key="2">
    <source>
        <dbReference type="EMBL" id="PSR30599.1"/>
    </source>
</evidence>
<sequence>MRIRSFEDFWPYYLSLHRRAQTRLLHFVGSGIALIAILVAILTLNAWYFAVAIVSGYGLAWYGHAFIERNRPATWRFPVYSLAADLLLFWVMLTRGFTFEDPSLPRNPLKGK</sequence>
<reference evidence="2 3" key="1">
    <citation type="journal article" date="2014" name="BMC Genomics">
        <title>Comparison of environmental and isolate Sulfobacillus genomes reveals diverse carbon, sulfur, nitrogen, and hydrogen metabolisms.</title>
        <authorList>
            <person name="Justice N.B."/>
            <person name="Norman A."/>
            <person name="Brown C.T."/>
            <person name="Singh A."/>
            <person name="Thomas B.C."/>
            <person name="Banfield J.F."/>
        </authorList>
    </citation>
    <scope>NUCLEOTIDE SEQUENCE [LARGE SCALE GENOMIC DNA]</scope>
    <source>
        <strain evidence="2">AMDSBA1</strain>
    </source>
</reference>
<dbReference type="InterPro" id="IPR009305">
    <property type="entry name" value="Mpo1-like"/>
</dbReference>
<keyword evidence="1" id="KW-1133">Transmembrane helix</keyword>
<dbReference type="PANTHER" id="PTHR34205:SF2">
    <property type="entry name" value="DUF962 DOMAIN-CONTAINING PROTEIN"/>
    <property type="match status" value="1"/>
</dbReference>
<feature type="transmembrane region" description="Helical" evidence="1">
    <location>
        <begin position="47"/>
        <end position="67"/>
    </location>
</feature>
<keyword evidence="1" id="KW-0472">Membrane</keyword>
<name>A0A2T2X7Y9_9FIRM</name>
<dbReference type="AlphaFoldDB" id="A0A2T2X7Y9"/>